<dbReference type="Gene3D" id="3.40.50.720">
    <property type="entry name" value="NAD(P)-binding Rossmann-like Domain"/>
    <property type="match status" value="1"/>
</dbReference>
<feature type="binding site" evidence="7">
    <location>
        <position position="308"/>
    </location>
    <ligand>
        <name>NAD(+)</name>
        <dbReference type="ChEBI" id="CHEBI:57540"/>
    </ligand>
</feature>
<sequence>MTTTTSAQALVADNIGGLDFKVRDLSLAEYGRKEIRLAEHEMPGLMALRREYSDAAPLKGARVSGSLHMTIQTAVLIETLVALGAEVRWASCNIFSTQDHAAAAVVVGPYGSPEEPKGVPVFAWKEESLEEYWWAAEQMLTWPGEPANMILDDGGDATMLVLRGAQFEKAGVVPPTDDDADSDEYKVFLGLLRRSLEASTTKWTEVASSIKGVTEETTTGVLRLYQFAAAGELAFPAINVNDSVTKSKFDNKYGTRHSLIDGINRGTDVLIGGKAVLVCGYGDVGKGCAEALKGQGARVTVTEADPINALQALMDGFDVRTVEEFIEQADIVITSTGNLSIITFEHMRKMKHQAILGNIGHFDNEIDMAGLEKATDVTRINIKPQVDEFQFKDGHSIIVLSEGRLLNLGNATGHPSFVMSNSFSNQVIAQIELWTKPSEYDNEVYRLPKHLDEKVARIHVEALGGSITKLTKEQAEYIGVDVEGPYKPEHYRY</sequence>
<dbReference type="SMART" id="SM00996">
    <property type="entry name" value="AdoHcyase"/>
    <property type="match status" value="1"/>
</dbReference>
<dbReference type="PROSITE" id="PS00738">
    <property type="entry name" value="ADOHCYASE_1"/>
    <property type="match status" value="1"/>
</dbReference>
<dbReference type="NCBIfam" id="TIGR00936">
    <property type="entry name" value="ahcY"/>
    <property type="match status" value="1"/>
</dbReference>
<feature type="binding site" evidence="5 6">
    <location>
        <position position="70"/>
    </location>
    <ligand>
        <name>substrate</name>
    </ligand>
</feature>
<feature type="binding site" evidence="5 7">
    <location>
        <begin position="217"/>
        <end position="219"/>
    </location>
    <ligand>
        <name>NAD(+)</name>
        <dbReference type="ChEBI" id="CHEBI:57540"/>
    </ligand>
</feature>
<dbReference type="GO" id="GO:0033353">
    <property type="term" value="P:S-adenosylmethionine cycle"/>
    <property type="evidence" value="ECO:0007669"/>
    <property type="project" value="TreeGrafter"/>
</dbReference>
<dbReference type="GO" id="GO:0071269">
    <property type="term" value="P:L-homocysteine biosynthetic process"/>
    <property type="evidence" value="ECO:0007669"/>
    <property type="project" value="UniProtKB-UniRule"/>
</dbReference>
<feature type="domain" description="S-adenosyl-L-homocysteine hydrolase NAD binding" evidence="10">
    <location>
        <begin position="251"/>
        <end position="413"/>
    </location>
</feature>
<organism evidence="11 12">
    <name type="scientific">Rhodococcoides trifolii</name>
    <dbReference type="NCBI Taxonomy" id="908250"/>
    <lineage>
        <taxon>Bacteria</taxon>
        <taxon>Bacillati</taxon>
        <taxon>Actinomycetota</taxon>
        <taxon>Actinomycetes</taxon>
        <taxon>Mycobacteriales</taxon>
        <taxon>Nocardiaceae</taxon>
        <taxon>Rhodococcoides</taxon>
    </lineage>
</organism>
<keyword evidence="5" id="KW-0963">Cytoplasm</keyword>
<dbReference type="AlphaFoldDB" id="A0A917FWX0"/>
<dbReference type="SUPFAM" id="SSF51735">
    <property type="entry name" value="NAD(P)-binding Rossmann-fold domains"/>
    <property type="match status" value="1"/>
</dbReference>
<dbReference type="Pfam" id="PF00670">
    <property type="entry name" value="AdoHcyase_NAD"/>
    <property type="match status" value="1"/>
</dbReference>
<dbReference type="FunFam" id="3.40.50.720:FF:000004">
    <property type="entry name" value="Adenosylhomocysteinase"/>
    <property type="match status" value="1"/>
</dbReference>
<dbReference type="NCBIfam" id="NF004005">
    <property type="entry name" value="PRK05476.2-3"/>
    <property type="match status" value="1"/>
</dbReference>
<evidence type="ECO:0000256" key="8">
    <source>
        <dbReference type="RuleBase" id="RU000548"/>
    </source>
</evidence>
<feature type="binding site" evidence="5">
    <location>
        <begin position="280"/>
        <end position="285"/>
    </location>
    <ligand>
        <name>NAD(+)</name>
        <dbReference type="ChEBI" id="CHEBI:57540"/>
    </ligand>
</feature>
<protein>
    <recommendedName>
        <fullName evidence="5">Adenosylhomocysteinase</fullName>
        <ecNumber evidence="5">3.13.2.1</ecNumber>
    </recommendedName>
    <alternativeName>
        <fullName evidence="5">S-adenosyl-L-homocysteine hydrolase</fullName>
        <shortName evidence="5">AdoHcyase</shortName>
    </alternativeName>
</protein>
<evidence type="ECO:0000256" key="9">
    <source>
        <dbReference type="RuleBase" id="RU004166"/>
    </source>
</evidence>
<dbReference type="EMBL" id="BMCU01000003">
    <property type="protein sequence ID" value="GGG12618.1"/>
    <property type="molecule type" value="Genomic_DNA"/>
</dbReference>
<dbReference type="GO" id="GO:0006730">
    <property type="term" value="P:one-carbon metabolic process"/>
    <property type="evidence" value="ECO:0007669"/>
    <property type="project" value="UniProtKB-UniRule"/>
</dbReference>
<name>A0A917FWX0_9NOCA</name>
<evidence type="ECO:0000259" key="10">
    <source>
        <dbReference type="SMART" id="SM00997"/>
    </source>
</evidence>
<keyword evidence="12" id="KW-1185">Reference proteome</keyword>
<dbReference type="RefSeq" id="WP_188545501.1">
    <property type="nucleotide sequence ID" value="NZ_BMCU01000003.1"/>
</dbReference>
<dbReference type="InterPro" id="IPR042172">
    <property type="entry name" value="Adenosylhomocyst_ase-like_sf"/>
</dbReference>
<feature type="binding site" evidence="5 7">
    <location>
        <position position="303"/>
    </location>
    <ligand>
        <name>NAD(+)</name>
        <dbReference type="ChEBI" id="CHEBI:57540"/>
    </ligand>
</feature>
<feature type="binding site" evidence="5 6">
    <location>
        <position position="216"/>
    </location>
    <ligand>
        <name>substrate</name>
    </ligand>
</feature>
<evidence type="ECO:0000256" key="2">
    <source>
        <dbReference type="ARBA" id="ARBA00022563"/>
    </source>
</evidence>
<feature type="binding site" evidence="5 6">
    <location>
        <position position="153"/>
    </location>
    <ligand>
        <name>substrate</name>
    </ligand>
</feature>
<feature type="binding site" evidence="7">
    <location>
        <begin position="282"/>
        <end position="287"/>
    </location>
    <ligand>
        <name>NAD(+)</name>
        <dbReference type="ChEBI" id="CHEBI:57540"/>
    </ligand>
</feature>
<comment type="subcellular location">
    <subcellularLocation>
        <location evidence="5">Cytoplasm</location>
    </subcellularLocation>
</comment>
<dbReference type="Proteomes" id="UP000654257">
    <property type="component" value="Unassembled WGS sequence"/>
</dbReference>
<evidence type="ECO:0000256" key="4">
    <source>
        <dbReference type="ARBA" id="ARBA00023027"/>
    </source>
</evidence>
<reference evidence="11" key="2">
    <citation type="submission" date="2020-09" db="EMBL/GenBank/DDBJ databases">
        <authorList>
            <person name="Sun Q."/>
            <person name="Sedlacek I."/>
        </authorList>
    </citation>
    <scope>NUCLEOTIDE SEQUENCE</scope>
    <source>
        <strain evidence="11">CCM 7905</strain>
    </source>
</reference>
<comment type="catalytic activity">
    <reaction evidence="5 8">
        <text>S-adenosyl-L-homocysteine + H2O = L-homocysteine + adenosine</text>
        <dbReference type="Rhea" id="RHEA:21708"/>
        <dbReference type="ChEBI" id="CHEBI:15377"/>
        <dbReference type="ChEBI" id="CHEBI:16335"/>
        <dbReference type="ChEBI" id="CHEBI:57856"/>
        <dbReference type="ChEBI" id="CHEBI:58199"/>
        <dbReference type="EC" id="3.13.2.1"/>
    </reaction>
</comment>
<dbReference type="InterPro" id="IPR015878">
    <property type="entry name" value="Ado_hCys_hydrolase_NAD-bd"/>
</dbReference>
<dbReference type="SMART" id="SM00997">
    <property type="entry name" value="AdoHcyase_NAD"/>
    <property type="match status" value="1"/>
</dbReference>
<comment type="cofactor">
    <cofactor evidence="5 7 8">
        <name>NAD(+)</name>
        <dbReference type="ChEBI" id="CHEBI:57540"/>
    </cofactor>
    <text evidence="5 7 8">Binds 1 NAD(+) per subunit.</text>
</comment>
<dbReference type="InterPro" id="IPR036291">
    <property type="entry name" value="NAD(P)-bd_dom_sf"/>
</dbReference>
<keyword evidence="4 5" id="KW-0520">NAD</keyword>
<comment type="pathway">
    <text evidence="5 8">Amino-acid biosynthesis; L-homocysteine biosynthesis; L-homocysteine from S-adenosyl-L-homocysteine: step 1/1.</text>
</comment>
<keyword evidence="3 5" id="KW-0378">Hydrolase</keyword>
<evidence type="ECO:0000313" key="11">
    <source>
        <dbReference type="EMBL" id="GGG12618.1"/>
    </source>
</evidence>
<dbReference type="SUPFAM" id="SSF52283">
    <property type="entry name" value="Formate/glycerate dehydrogenase catalytic domain-like"/>
    <property type="match status" value="1"/>
</dbReference>
<keyword evidence="2 5" id="KW-0554">One-carbon metabolism</keyword>
<dbReference type="HAMAP" id="MF_00563">
    <property type="entry name" value="AdoHcyase"/>
    <property type="match status" value="1"/>
</dbReference>
<reference evidence="11" key="1">
    <citation type="journal article" date="2014" name="Int. J. Syst. Evol. Microbiol.">
        <title>Complete genome sequence of Corynebacterium casei LMG S-19264T (=DSM 44701T), isolated from a smear-ripened cheese.</title>
        <authorList>
            <consortium name="US DOE Joint Genome Institute (JGI-PGF)"/>
            <person name="Walter F."/>
            <person name="Albersmeier A."/>
            <person name="Kalinowski J."/>
            <person name="Ruckert C."/>
        </authorList>
    </citation>
    <scope>NUCLEOTIDE SEQUENCE</scope>
    <source>
        <strain evidence="11">CCM 7905</strain>
    </source>
</reference>
<dbReference type="PIRSF" id="PIRSF001109">
    <property type="entry name" value="Ad_hcy_hydrolase"/>
    <property type="match status" value="1"/>
</dbReference>
<dbReference type="InterPro" id="IPR000043">
    <property type="entry name" value="Adenosylhomocysteinase-like"/>
</dbReference>
<evidence type="ECO:0000256" key="3">
    <source>
        <dbReference type="ARBA" id="ARBA00022801"/>
    </source>
</evidence>
<dbReference type="Gene3D" id="3.40.50.1480">
    <property type="entry name" value="Adenosylhomocysteinase-like"/>
    <property type="match status" value="1"/>
</dbReference>
<comment type="function">
    <text evidence="5">May play a key role in the regulation of the intracellular concentration of adenosylhomocysteine.</text>
</comment>
<feature type="binding site" evidence="7">
    <location>
        <position position="414"/>
    </location>
    <ligand>
        <name>NAD(+)</name>
        <dbReference type="ChEBI" id="CHEBI:57540"/>
    </ligand>
</feature>
<dbReference type="EC" id="3.13.2.1" evidence="5"/>
<evidence type="ECO:0000256" key="7">
    <source>
        <dbReference type="PIRSR" id="PIRSR001109-2"/>
    </source>
</evidence>
<feature type="binding site" evidence="5 6">
    <location>
        <position position="246"/>
    </location>
    <ligand>
        <name>substrate</name>
    </ligand>
</feature>
<evidence type="ECO:0000256" key="1">
    <source>
        <dbReference type="ARBA" id="ARBA00007122"/>
    </source>
</evidence>
<dbReference type="PANTHER" id="PTHR23420:SF0">
    <property type="entry name" value="ADENOSYLHOMOCYSTEINASE"/>
    <property type="match status" value="1"/>
</dbReference>
<feature type="binding site" evidence="5 6">
    <location>
        <position position="250"/>
    </location>
    <ligand>
        <name>substrate</name>
    </ligand>
</feature>
<proteinExistence type="inferred from homology"/>
<evidence type="ECO:0000313" key="12">
    <source>
        <dbReference type="Proteomes" id="UP000654257"/>
    </source>
</evidence>
<feature type="binding site" evidence="5 7">
    <location>
        <begin position="359"/>
        <end position="361"/>
    </location>
    <ligand>
        <name>NAD(+)</name>
        <dbReference type="ChEBI" id="CHEBI:57540"/>
    </ligand>
</feature>
<feature type="binding site" evidence="5 7">
    <location>
        <position position="407"/>
    </location>
    <ligand>
        <name>NAD(+)</name>
        <dbReference type="ChEBI" id="CHEBI:57540"/>
    </ligand>
</feature>
<evidence type="ECO:0000256" key="5">
    <source>
        <dbReference type="HAMAP-Rule" id="MF_00563"/>
    </source>
</evidence>
<dbReference type="InterPro" id="IPR020082">
    <property type="entry name" value="S-Ado-L-homoCys_hydrolase_CS"/>
</dbReference>
<dbReference type="Pfam" id="PF05221">
    <property type="entry name" value="AdoHcyase"/>
    <property type="match status" value="1"/>
</dbReference>
<comment type="similarity">
    <text evidence="1 5 9">Belongs to the adenosylhomocysteinase family.</text>
</comment>
<dbReference type="GO" id="GO:0004013">
    <property type="term" value="F:adenosylhomocysteinase activity"/>
    <property type="evidence" value="ECO:0007669"/>
    <property type="project" value="UniProtKB-UniRule"/>
</dbReference>
<gene>
    <name evidence="5 11" type="primary">ahcY</name>
    <name evidence="11" type="ORF">GCM10007304_28250</name>
</gene>
<comment type="caution">
    <text evidence="11">The sequence shown here is derived from an EMBL/GenBank/DDBJ whole genome shotgun (WGS) entry which is preliminary data.</text>
</comment>
<dbReference type="CDD" id="cd00401">
    <property type="entry name" value="SAHH"/>
    <property type="match status" value="1"/>
</dbReference>
<feature type="binding site" evidence="5">
    <location>
        <position position="338"/>
    </location>
    <ligand>
        <name>NAD(+)</name>
        <dbReference type="ChEBI" id="CHEBI:57540"/>
    </ligand>
</feature>
<accession>A0A917FWX0</accession>
<evidence type="ECO:0000256" key="6">
    <source>
        <dbReference type="PIRSR" id="PIRSR001109-1"/>
    </source>
</evidence>
<dbReference type="PANTHER" id="PTHR23420">
    <property type="entry name" value="ADENOSYLHOMOCYSTEINASE"/>
    <property type="match status" value="1"/>
</dbReference>
<dbReference type="PROSITE" id="PS00739">
    <property type="entry name" value="ADOHCYASE_2"/>
    <property type="match status" value="1"/>
</dbReference>
<feature type="binding site" evidence="5">
    <location>
        <position position="251"/>
    </location>
    <ligand>
        <name>NAD(+)</name>
        <dbReference type="ChEBI" id="CHEBI:57540"/>
    </ligand>
</feature>
<dbReference type="GO" id="GO:0005829">
    <property type="term" value="C:cytosol"/>
    <property type="evidence" value="ECO:0007669"/>
    <property type="project" value="TreeGrafter"/>
</dbReference>